<dbReference type="GO" id="GO:0004222">
    <property type="term" value="F:metalloendopeptidase activity"/>
    <property type="evidence" value="ECO:0007669"/>
    <property type="project" value="InterPro"/>
</dbReference>
<proteinExistence type="predicted"/>
<evidence type="ECO:0000259" key="1">
    <source>
        <dbReference type="Pfam" id="PF01431"/>
    </source>
</evidence>
<dbReference type="AlphaFoldDB" id="A0A8K0P7I0"/>
<reference evidence="2" key="2">
    <citation type="submission" date="2017-10" db="EMBL/GenBank/DDBJ databases">
        <title>Ladona fulva Genome sequencing and assembly.</title>
        <authorList>
            <person name="Murali S."/>
            <person name="Richards S."/>
            <person name="Bandaranaike D."/>
            <person name="Bellair M."/>
            <person name="Blankenburg K."/>
            <person name="Chao H."/>
            <person name="Dinh H."/>
            <person name="Doddapaneni H."/>
            <person name="Dugan-Rocha S."/>
            <person name="Elkadiri S."/>
            <person name="Gnanaolivu R."/>
            <person name="Hernandez B."/>
            <person name="Skinner E."/>
            <person name="Javaid M."/>
            <person name="Lee S."/>
            <person name="Li M."/>
            <person name="Ming W."/>
            <person name="Munidasa M."/>
            <person name="Muniz J."/>
            <person name="Nguyen L."/>
            <person name="Hughes D."/>
            <person name="Osuji N."/>
            <person name="Pu L.-L."/>
            <person name="Puazo M."/>
            <person name="Qu C."/>
            <person name="Quiroz J."/>
            <person name="Raj R."/>
            <person name="Weissenberger G."/>
            <person name="Xin Y."/>
            <person name="Zou X."/>
            <person name="Han Y."/>
            <person name="Worley K."/>
            <person name="Muzny D."/>
            <person name="Gibbs R."/>
        </authorList>
    </citation>
    <scope>NUCLEOTIDE SEQUENCE</scope>
    <source>
        <strain evidence="2">Sampled in the wild</strain>
    </source>
</reference>
<feature type="domain" description="Peptidase M13 C-terminal" evidence="1">
    <location>
        <begin position="72"/>
        <end position="267"/>
    </location>
</feature>
<dbReference type="PANTHER" id="PTHR11733:SF240">
    <property type="entry name" value="GH14155P-RELATED"/>
    <property type="match status" value="1"/>
</dbReference>
<protein>
    <recommendedName>
        <fullName evidence="1">Peptidase M13 C-terminal domain-containing protein</fullName>
    </recommendedName>
</protein>
<dbReference type="EMBL" id="KZ308977">
    <property type="protein sequence ID" value="KAG8236002.1"/>
    <property type="molecule type" value="Genomic_DNA"/>
</dbReference>
<dbReference type="Gene3D" id="1.10.1380.10">
    <property type="entry name" value="Neutral endopeptidase , domain2"/>
    <property type="match status" value="1"/>
</dbReference>
<dbReference type="OrthoDB" id="5808441at2759"/>
<evidence type="ECO:0000313" key="3">
    <source>
        <dbReference type="Proteomes" id="UP000792457"/>
    </source>
</evidence>
<dbReference type="SUPFAM" id="SSF55486">
    <property type="entry name" value="Metalloproteases ('zincins'), catalytic domain"/>
    <property type="match status" value="1"/>
</dbReference>
<keyword evidence="3" id="KW-1185">Reference proteome</keyword>
<accession>A0A8K0P7I0</accession>
<organism evidence="2 3">
    <name type="scientific">Ladona fulva</name>
    <name type="common">Scarce chaser dragonfly</name>
    <name type="synonym">Libellula fulva</name>
    <dbReference type="NCBI Taxonomy" id="123851"/>
    <lineage>
        <taxon>Eukaryota</taxon>
        <taxon>Metazoa</taxon>
        <taxon>Ecdysozoa</taxon>
        <taxon>Arthropoda</taxon>
        <taxon>Hexapoda</taxon>
        <taxon>Insecta</taxon>
        <taxon>Pterygota</taxon>
        <taxon>Palaeoptera</taxon>
        <taxon>Odonata</taxon>
        <taxon>Epiprocta</taxon>
        <taxon>Anisoptera</taxon>
        <taxon>Libelluloidea</taxon>
        <taxon>Libellulidae</taxon>
        <taxon>Ladona</taxon>
    </lineage>
</organism>
<dbReference type="PROSITE" id="PS51885">
    <property type="entry name" value="NEPRILYSIN"/>
    <property type="match status" value="1"/>
</dbReference>
<dbReference type="InterPro" id="IPR024079">
    <property type="entry name" value="MetalloPept_cat_dom_sf"/>
</dbReference>
<dbReference type="InterPro" id="IPR042089">
    <property type="entry name" value="Peptidase_M13_dom_2"/>
</dbReference>
<reference evidence="2" key="1">
    <citation type="submission" date="2013-04" db="EMBL/GenBank/DDBJ databases">
        <authorList>
            <person name="Qu J."/>
            <person name="Murali S.C."/>
            <person name="Bandaranaike D."/>
            <person name="Bellair M."/>
            <person name="Blankenburg K."/>
            <person name="Chao H."/>
            <person name="Dinh H."/>
            <person name="Doddapaneni H."/>
            <person name="Downs B."/>
            <person name="Dugan-Rocha S."/>
            <person name="Elkadiri S."/>
            <person name="Gnanaolivu R.D."/>
            <person name="Hernandez B."/>
            <person name="Javaid M."/>
            <person name="Jayaseelan J.C."/>
            <person name="Lee S."/>
            <person name="Li M."/>
            <person name="Ming W."/>
            <person name="Munidasa M."/>
            <person name="Muniz J."/>
            <person name="Nguyen L."/>
            <person name="Ongeri F."/>
            <person name="Osuji N."/>
            <person name="Pu L.-L."/>
            <person name="Puazo M."/>
            <person name="Qu C."/>
            <person name="Quiroz J."/>
            <person name="Raj R."/>
            <person name="Weissenberger G."/>
            <person name="Xin Y."/>
            <person name="Zou X."/>
            <person name="Han Y."/>
            <person name="Richards S."/>
            <person name="Worley K."/>
            <person name="Muzny D."/>
            <person name="Gibbs R."/>
        </authorList>
    </citation>
    <scope>NUCLEOTIDE SEQUENCE</scope>
    <source>
        <strain evidence="2">Sampled in the wild</strain>
    </source>
</reference>
<gene>
    <name evidence="2" type="ORF">J437_LFUL016367</name>
</gene>
<dbReference type="InterPro" id="IPR000718">
    <property type="entry name" value="Peptidase_M13"/>
</dbReference>
<dbReference type="PANTHER" id="PTHR11733">
    <property type="entry name" value="ZINC METALLOPROTEASE FAMILY M13 NEPRILYSIN-RELATED"/>
    <property type="match status" value="1"/>
</dbReference>
<dbReference type="InterPro" id="IPR018497">
    <property type="entry name" value="Peptidase_M13_C"/>
</dbReference>
<comment type="caution">
    <text evidence="2">The sequence shown here is derived from an EMBL/GenBank/DDBJ whole genome shotgun (WGS) entry which is preliminary data.</text>
</comment>
<name>A0A8K0P7I0_LADFU</name>
<sequence>MKLIDDGGCPYFLDDKYLDKQFEDYPLSSTYLEDAASLIQRLRRKMYGAISEKPLKEIWSLFVPPYSTKPKAFYELNAIVIPYGVMLRPFSTSKSARYLQMATVGSQIAKVMWQHFDETGSYFNYKGSQMDSLTADVLSSMGAVTNCLEEQFQTQKFVIDEGITVKYQLPESLTVNSRLADVGGIHLAFNTMMKNNSGAPLPWLSTHMTKEQLYFLTIAQSMCTKSGVYQYAVSMFEEEDLPPFLRVEDMARNSKEFIKAFSCDAKKVTQPACEPFTLVKETKAKPFESNH</sequence>
<evidence type="ECO:0000313" key="2">
    <source>
        <dbReference type="EMBL" id="KAG8236002.1"/>
    </source>
</evidence>
<dbReference type="Pfam" id="PF01431">
    <property type="entry name" value="Peptidase_M13"/>
    <property type="match status" value="1"/>
</dbReference>
<dbReference type="Proteomes" id="UP000792457">
    <property type="component" value="Unassembled WGS sequence"/>
</dbReference>
<dbReference type="Gene3D" id="3.40.390.10">
    <property type="entry name" value="Collagenase (Catalytic Domain)"/>
    <property type="match status" value="1"/>
</dbReference>
<dbReference type="GO" id="GO:0005886">
    <property type="term" value="C:plasma membrane"/>
    <property type="evidence" value="ECO:0007669"/>
    <property type="project" value="TreeGrafter"/>
</dbReference>
<dbReference type="GO" id="GO:0016485">
    <property type="term" value="P:protein processing"/>
    <property type="evidence" value="ECO:0007669"/>
    <property type="project" value="TreeGrafter"/>
</dbReference>